<dbReference type="Proteomes" id="UP000216451">
    <property type="component" value="Unassembled WGS sequence"/>
</dbReference>
<dbReference type="GO" id="GO:0046872">
    <property type="term" value="F:metal ion binding"/>
    <property type="evidence" value="ECO:0007669"/>
    <property type="project" value="UniProtKB-KW"/>
</dbReference>
<dbReference type="Pfam" id="PF00465">
    <property type="entry name" value="Fe-ADH"/>
    <property type="match status" value="1"/>
</dbReference>
<evidence type="ECO:0000256" key="4">
    <source>
        <dbReference type="PIRSR" id="PIRSR000112-1"/>
    </source>
</evidence>
<evidence type="ECO:0000256" key="5">
    <source>
        <dbReference type="PIRSR" id="PIRSR000112-3"/>
    </source>
</evidence>
<evidence type="ECO:0000259" key="6">
    <source>
        <dbReference type="Pfam" id="PF00465"/>
    </source>
</evidence>
<dbReference type="CDD" id="cd08172">
    <property type="entry name" value="GlyDH-like"/>
    <property type="match status" value="1"/>
</dbReference>
<comment type="caution">
    <text evidence="7">The sequence shown here is derived from an EMBL/GenBank/DDBJ whole genome shotgun (WGS) entry which is preliminary data.</text>
</comment>
<evidence type="ECO:0000313" key="8">
    <source>
        <dbReference type="Proteomes" id="UP000216451"/>
    </source>
</evidence>
<dbReference type="PANTHER" id="PTHR43616">
    <property type="entry name" value="GLYCEROL DEHYDROGENASE"/>
    <property type="match status" value="1"/>
</dbReference>
<accession>A0A261G7H4</accession>
<keyword evidence="2 4" id="KW-0479">Metal-binding</keyword>
<dbReference type="AlphaFoldDB" id="A0A261G7H4"/>
<dbReference type="GeneID" id="98295706"/>
<keyword evidence="5" id="KW-0520">NAD</keyword>
<dbReference type="EMBL" id="MWXA01000005">
    <property type="protein sequence ID" value="OZG66966.1"/>
    <property type="molecule type" value="Genomic_DNA"/>
</dbReference>
<gene>
    <name evidence="7" type="ORF">BAQU_1038</name>
</gene>
<feature type="binding site" evidence="4">
    <location>
        <position position="271"/>
    </location>
    <ligand>
        <name>glycerol</name>
        <dbReference type="ChEBI" id="CHEBI:17754"/>
    </ligand>
</feature>
<dbReference type="SUPFAM" id="SSF56796">
    <property type="entry name" value="Dehydroquinate synthase-like"/>
    <property type="match status" value="1"/>
</dbReference>
<feature type="binding site" evidence="5">
    <location>
        <position position="130"/>
    </location>
    <ligand>
        <name>NAD(+)</name>
        <dbReference type="ChEBI" id="CHEBI:57540"/>
    </ligand>
</feature>
<dbReference type="OrthoDB" id="323926at2"/>
<dbReference type="InterPro" id="IPR018211">
    <property type="entry name" value="ADH_Fe_CS"/>
</dbReference>
<evidence type="ECO:0000256" key="1">
    <source>
        <dbReference type="ARBA" id="ARBA00007358"/>
    </source>
</evidence>
<keyword evidence="8" id="KW-1185">Reference proteome</keyword>
<keyword evidence="3" id="KW-0560">Oxidoreductase</keyword>
<dbReference type="Gene3D" id="3.40.50.1970">
    <property type="match status" value="1"/>
</dbReference>
<dbReference type="Gene3D" id="1.20.1090.10">
    <property type="entry name" value="Dehydroquinate synthase-like - alpha domain"/>
    <property type="match status" value="1"/>
</dbReference>
<feature type="domain" description="Alcohol dehydrogenase iron-type/glycerol dehydrogenase GldA" evidence="6">
    <location>
        <begin position="14"/>
        <end position="153"/>
    </location>
</feature>
<keyword evidence="4" id="KW-0862">Zinc</keyword>
<protein>
    <submittedName>
        <fullName evidence="7">Glycerol dehydrogenase</fullName>
    </submittedName>
</protein>
<name>A0A261G7H4_9BIFI</name>
<dbReference type="InterPro" id="IPR016205">
    <property type="entry name" value="Glycerol_DH"/>
</dbReference>
<proteinExistence type="inferred from homology"/>
<dbReference type="GO" id="GO:0016614">
    <property type="term" value="F:oxidoreductase activity, acting on CH-OH group of donors"/>
    <property type="evidence" value="ECO:0007669"/>
    <property type="project" value="InterPro"/>
</dbReference>
<feature type="binding site" evidence="5">
    <location>
        <begin position="93"/>
        <end position="97"/>
    </location>
    <ligand>
        <name>NAD(+)</name>
        <dbReference type="ChEBI" id="CHEBI:57540"/>
    </ligand>
</feature>
<comment type="cofactor">
    <cofactor evidence="4">
        <name>Zn(2+)</name>
        <dbReference type="ChEBI" id="CHEBI:29105"/>
    </cofactor>
    <text evidence="4">Binds 1 zinc ion per subunit.</text>
</comment>
<feature type="binding site" evidence="5">
    <location>
        <position position="126"/>
    </location>
    <ligand>
        <name>NAD(+)</name>
        <dbReference type="ChEBI" id="CHEBI:57540"/>
    </ligand>
</feature>
<dbReference type="PANTHER" id="PTHR43616:SF3">
    <property type="entry name" value="HYDROXYCARBOXYLATE DEHYDROGENASE A"/>
    <property type="match status" value="1"/>
</dbReference>
<dbReference type="InterPro" id="IPR001670">
    <property type="entry name" value="ADH_Fe/GldA"/>
</dbReference>
<evidence type="ECO:0000313" key="7">
    <source>
        <dbReference type="EMBL" id="OZG66966.1"/>
    </source>
</evidence>
<sequence length="358" mass="38600">MVFGVHDCDIRSGPDRYVNIEGEARKLDEYLQQYRNPAIITGERSWQAYTTYAGTPESRYPVFHYDGSATLRNARQLAKQIEGADAVVAIGAGKLSDTVKNVAELLHCSIVMVPTMAATCAAYSALSVNYDEEHRYMSAPMHASNSDILIVDPKLIATSPVEYFIGGIGDTLAKWYESAPIFARCGQLNAFDRLAWQSASIIRSIIIDESKEAVSSLQTGSINEHVNNVIDVIIGLGGTVGGFGGVQARASGAHAIHDALTLLPESSPVVHGAKVAYGIIVQLLVEDKTAEAAELLPFYESIGLPHSFAGMGMKPSSEKWRIVAEAAADPSTSFHRAVPDITPQRILNAMGQAEYDLS</sequence>
<evidence type="ECO:0000256" key="2">
    <source>
        <dbReference type="ARBA" id="ARBA00022723"/>
    </source>
</evidence>
<dbReference type="RefSeq" id="WP_094693992.1">
    <property type="nucleotide sequence ID" value="NZ_CALENZ010000022.1"/>
</dbReference>
<feature type="binding site" evidence="4">
    <location>
        <position position="254"/>
    </location>
    <ligand>
        <name>glycerol</name>
        <dbReference type="ChEBI" id="CHEBI:17754"/>
    </ligand>
</feature>
<evidence type="ECO:0000256" key="3">
    <source>
        <dbReference type="ARBA" id="ARBA00023002"/>
    </source>
</evidence>
<feature type="binding site" evidence="4">
    <location>
        <position position="170"/>
    </location>
    <ligand>
        <name>glycerol</name>
        <dbReference type="ChEBI" id="CHEBI:17754"/>
    </ligand>
</feature>
<reference evidence="7 8" key="1">
    <citation type="journal article" date="2017" name="BMC Genomics">
        <title>Comparative genomic and phylogenomic analyses of the Bifidobacteriaceae family.</title>
        <authorList>
            <person name="Lugli G.A."/>
            <person name="Milani C."/>
            <person name="Turroni F."/>
            <person name="Duranti S."/>
            <person name="Mancabelli L."/>
            <person name="Mangifesta M."/>
            <person name="Ferrario C."/>
            <person name="Modesto M."/>
            <person name="Mattarelli P."/>
            <person name="Jiri K."/>
            <person name="van Sinderen D."/>
            <person name="Ventura M."/>
        </authorList>
    </citation>
    <scope>NUCLEOTIDE SEQUENCE [LARGE SCALE GENOMIC DNA]</scope>
    <source>
        <strain evidence="7 8">LMG 28769</strain>
    </source>
</reference>
<dbReference type="PIRSF" id="PIRSF000112">
    <property type="entry name" value="Glycerol_dehydrogenase"/>
    <property type="match status" value="1"/>
</dbReference>
<comment type="similarity">
    <text evidence="1">Belongs to the iron-containing alcohol dehydrogenase family.</text>
</comment>
<feature type="binding site" evidence="5">
    <location>
        <position position="124"/>
    </location>
    <ligand>
        <name>NAD(+)</name>
        <dbReference type="ChEBI" id="CHEBI:57540"/>
    </ligand>
</feature>
<organism evidence="7 8">
    <name type="scientific">Bifidobacterium aquikefiri</name>
    <dbReference type="NCBI Taxonomy" id="1653207"/>
    <lineage>
        <taxon>Bacteria</taxon>
        <taxon>Bacillati</taxon>
        <taxon>Actinomycetota</taxon>
        <taxon>Actinomycetes</taxon>
        <taxon>Bifidobacteriales</taxon>
        <taxon>Bifidobacteriaceae</taxon>
        <taxon>Bifidobacterium</taxon>
    </lineage>
</organism>
<dbReference type="PROSITE" id="PS00913">
    <property type="entry name" value="ADH_IRON_1"/>
    <property type="match status" value="1"/>
</dbReference>